<evidence type="ECO:0000256" key="11">
    <source>
        <dbReference type="ARBA" id="ARBA00022692"/>
    </source>
</evidence>
<comment type="similarity">
    <text evidence="6">In the C-terminal section; belongs to the phytoene/squalene synthase family.</text>
</comment>
<comment type="catalytic activity">
    <reaction evidence="18">
        <text>all-trans-lycopene = gamma-carotene</text>
        <dbReference type="Rhea" id="RHEA:32219"/>
        <dbReference type="ChEBI" id="CHEBI:15948"/>
        <dbReference type="ChEBI" id="CHEBI:27740"/>
        <dbReference type="EC" id="5.5.1.19"/>
    </reaction>
</comment>
<dbReference type="Pfam" id="PF00494">
    <property type="entry name" value="SQS_PSY"/>
    <property type="match status" value="1"/>
</dbReference>
<evidence type="ECO:0000313" key="21">
    <source>
        <dbReference type="Proteomes" id="UP000504637"/>
    </source>
</evidence>
<evidence type="ECO:0000256" key="17">
    <source>
        <dbReference type="ARBA" id="ARBA00029313"/>
    </source>
</evidence>
<comment type="catalytic activity">
    <reaction evidence="17">
        <text>gamma-carotene = all-trans-beta-carotene</text>
        <dbReference type="Rhea" id="RHEA:32239"/>
        <dbReference type="ChEBI" id="CHEBI:17579"/>
        <dbReference type="ChEBI" id="CHEBI:27740"/>
        <dbReference type="EC" id="5.5.1.19"/>
    </reaction>
</comment>
<evidence type="ECO:0000256" key="3">
    <source>
        <dbReference type="ARBA" id="ARBA00005089"/>
    </source>
</evidence>
<feature type="transmembrane region" description="Helical" evidence="20">
    <location>
        <begin position="80"/>
        <end position="102"/>
    </location>
</feature>
<protein>
    <recommendedName>
        <fullName evidence="9">Bifunctional lycopene cyclase/phytoene synthase</fullName>
        <ecNumber evidence="8">2.5.1.32</ecNumber>
        <ecNumber evidence="7">5.5.1.19</ecNumber>
    </recommendedName>
</protein>
<organism evidence="22">
    <name type="scientific">Dissoconium aciculare CBS 342.82</name>
    <dbReference type="NCBI Taxonomy" id="1314786"/>
    <lineage>
        <taxon>Eukaryota</taxon>
        <taxon>Fungi</taxon>
        <taxon>Dikarya</taxon>
        <taxon>Ascomycota</taxon>
        <taxon>Pezizomycotina</taxon>
        <taxon>Dothideomycetes</taxon>
        <taxon>Dothideomycetidae</taxon>
        <taxon>Mycosphaerellales</taxon>
        <taxon>Dissoconiaceae</taxon>
        <taxon>Dissoconium</taxon>
    </lineage>
</organism>
<feature type="region of interest" description="Disordered" evidence="19">
    <location>
        <begin position="424"/>
        <end position="449"/>
    </location>
</feature>
<dbReference type="GO" id="GO:0051996">
    <property type="term" value="F:squalene synthase [NAD(P)H] activity"/>
    <property type="evidence" value="ECO:0007669"/>
    <property type="project" value="InterPro"/>
</dbReference>
<dbReference type="NCBIfam" id="TIGR03462">
    <property type="entry name" value="CarR_dom_SF"/>
    <property type="match status" value="2"/>
</dbReference>
<evidence type="ECO:0000256" key="6">
    <source>
        <dbReference type="ARBA" id="ARBA00008406"/>
    </source>
</evidence>
<comment type="pathway">
    <text evidence="4">Carotenoid biosynthesis; phytoene biosynthesis; all-trans-phytoene from geranylgeranyl diphosphate: step 1/1.</text>
</comment>
<dbReference type="Proteomes" id="UP000504637">
    <property type="component" value="Unplaced"/>
</dbReference>
<evidence type="ECO:0000256" key="16">
    <source>
        <dbReference type="ARBA" id="ARBA00023268"/>
    </source>
</evidence>
<dbReference type="OrthoDB" id="6600518at2759"/>
<gene>
    <name evidence="22" type="ORF">K489DRAFT_384125</name>
</gene>
<dbReference type="PANTHER" id="PTHR31480">
    <property type="entry name" value="BIFUNCTIONAL LYCOPENE CYCLASE/PHYTOENE SYNTHASE"/>
    <property type="match status" value="1"/>
</dbReference>
<dbReference type="GeneID" id="54363584"/>
<feature type="transmembrane region" description="Helical" evidence="20">
    <location>
        <begin position="33"/>
        <end position="50"/>
    </location>
</feature>
<feature type="transmembrane region" description="Helical" evidence="20">
    <location>
        <begin position="226"/>
        <end position="250"/>
    </location>
</feature>
<keyword evidence="15" id="KW-0413">Isomerase</keyword>
<keyword evidence="13 20" id="KW-1133">Transmembrane helix</keyword>
<evidence type="ECO:0000256" key="2">
    <source>
        <dbReference type="ARBA" id="ARBA00004141"/>
    </source>
</evidence>
<dbReference type="SUPFAM" id="SSF48576">
    <property type="entry name" value="Terpenoid synthases"/>
    <property type="match status" value="1"/>
</dbReference>
<dbReference type="Gene3D" id="1.10.600.10">
    <property type="entry name" value="Farnesyl Diphosphate Synthase"/>
    <property type="match status" value="1"/>
</dbReference>
<dbReference type="RefSeq" id="XP_033456248.1">
    <property type="nucleotide sequence ID" value="XM_033605784.1"/>
</dbReference>
<dbReference type="AlphaFoldDB" id="A0A6J3LX47"/>
<accession>A0A6J3LX47</accession>
<dbReference type="InterPro" id="IPR019845">
    <property type="entry name" value="Squalene/phytoene_synthase_CS"/>
</dbReference>
<reference evidence="22" key="1">
    <citation type="submission" date="2020-01" db="EMBL/GenBank/DDBJ databases">
        <authorList>
            <consortium name="DOE Joint Genome Institute"/>
            <person name="Haridas S."/>
            <person name="Albert R."/>
            <person name="Binder M."/>
            <person name="Bloem J."/>
            <person name="Labutti K."/>
            <person name="Salamov A."/>
            <person name="Andreopoulos B."/>
            <person name="Baker S.E."/>
            <person name="Barry K."/>
            <person name="Bills G."/>
            <person name="Bluhm B.H."/>
            <person name="Cannon C."/>
            <person name="Castanera R."/>
            <person name="Culley D.E."/>
            <person name="Daum C."/>
            <person name="Ezra D."/>
            <person name="Gonzalez J.B."/>
            <person name="Henrissat B."/>
            <person name="Kuo A."/>
            <person name="Liang C."/>
            <person name="Lipzen A."/>
            <person name="Lutzoni F."/>
            <person name="Magnuson J."/>
            <person name="Mondo S."/>
            <person name="Nolan M."/>
            <person name="Ohm R."/>
            <person name="Pangilinan J."/>
            <person name="Park H.-J."/>
            <person name="Ramirez L."/>
            <person name="Alfaro M."/>
            <person name="Sun H."/>
            <person name="Tritt A."/>
            <person name="Yoshinaga Y."/>
            <person name="Zwiers L.-H."/>
            <person name="Turgeon B.G."/>
            <person name="Goodwin S.B."/>
            <person name="Spatafora J.W."/>
            <person name="Crous P.W."/>
            <person name="Grigoriev I.V."/>
        </authorList>
    </citation>
    <scope>NUCLEOTIDE SEQUENCE</scope>
    <source>
        <strain evidence="22">CBS 342.82</strain>
    </source>
</reference>
<feature type="compositionally biased region" description="Polar residues" evidence="19">
    <location>
        <begin position="438"/>
        <end position="449"/>
    </location>
</feature>
<keyword evidence="21" id="KW-1185">Reference proteome</keyword>
<evidence type="ECO:0000256" key="19">
    <source>
        <dbReference type="SAM" id="MobiDB-lite"/>
    </source>
</evidence>
<evidence type="ECO:0000256" key="5">
    <source>
        <dbReference type="ARBA" id="ARBA00008247"/>
    </source>
</evidence>
<evidence type="ECO:0000256" key="10">
    <source>
        <dbReference type="ARBA" id="ARBA00022679"/>
    </source>
</evidence>
<dbReference type="GO" id="GO:0045436">
    <property type="term" value="F:lycopene beta cyclase activity"/>
    <property type="evidence" value="ECO:0007669"/>
    <property type="project" value="UniProtKB-ARBA"/>
</dbReference>
<evidence type="ECO:0000256" key="20">
    <source>
        <dbReference type="SAM" id="Phobius"/>
    </source>
</evidence>
<feature type="transmembrane region" description="Helical" evidence="20">
    <location>
        <begin position="173"/>
        <end position="194"/>
    </location>
</feature>
<dbReference type="InterPro" id="IPR044843">
    <property type="entry name" value="Trans_IPPS_bact-type"/>
</dbReference>
<evidence type="ECO:0000256" key="18">
    <source>
        <dbReference type="ARBA" id="ARBA00029335"/>
    </source>
</evidence>
<dbReference type="GO" id="GO:0016117">
    <property type="term" value="P:carotenoid biosynthetic process"/>
    <property type="evidence" value="ECO:0007669"/>
    <property type="project" value="UniProtKB-KW"/>
</dbReference>
<dbReference type="SFLD" id="SFLDS00005">
    <property type="entry name" value="Isoprenoid_Synthase_Type_I"/>
    <property type="match status" value="1"/>
</dbReference>
<reference evidence="22" key="3">
    <citation type="submission" date="2025-08" db="UniProtKB">
        <authorList>
            <consortium name="RefSeq"/>
        </authorList>
    </citation>
    <scope>IDENTIFICATION</scope>
    <source>
        <strain evidence="22">CBS 342.82</strain>
    </source>
</reference>
<keyword evidence="11 20" id="KW-0812">Transmembrane</keyword>
<dbReference type="GO" id="GO:0016872">
    <property type="term" value="F:intramolecular lyase activity"/>
    <property type="evidence" value="ECO:0007669"/>
    <property type="project" value="InterPro"/>
</dbReference>
<evidence type="ECO:0000256" key="14">
    <source>
        <dbReference type="ARBA" id="ARBA00023136"/>
    </source>
</evidence>
<comment type="subcellular location">
    <subcellularLocation>
        <location evidence="2">Membrane</location>
        <topology evidence="2">Multi-pass membrane protein</topology>
    </subcellularLocation>
</comment>
<evidence type="ECO:0000256" key="12">
    <source>
        <dbReference type="ARBA" id="ARBA00022746"/>
    </source>
</evidence>
<evidence type="ECO:0000256" key="9">
    <source>
        <dbReference type="ARBA" id="ARBA00018909"/>
    </source>
</evidence>
<dbReference type="PROSITE" id="PS01045">
    <property type="entry name" value="SQUALEN_PHYTOEN_SYN_2"/>
    <property type="match status" value="1"/>
</dbReference>
<feature type="transmembrane region" description="Helical" evidence="20">
    <location>
        <begin position="6"/>
        <end position="26"/>
    </location>
</feature>
<sequence>MGYDYAWVHLTYNIPPAIILTALYFPLFTKLDLYKLVFLITIAVVSTIPWDSYLIRTGVWTYPSHVIIGPTLYDIPYEEVFFFVIQTFNTTLLYLILSKPVLKEIYLVREAKSAGLAQAWKLVRIGGQIALGLGIRQGILFIQANGKYTYLGLILVWALPFLLLLWSLAYQFIIGLPLATTLLPIALPTLYLWIVDTLALQRGTWVISTGTKTGFNLWPHLEIEEAIFFLLTNCLIVFGLLAFDNALAVLNAFPAHFRRVPSLPSPALLVQALLLPSSAYDEERLQGLNQAVNRLAKKSRSFYLASSTFSGRLRIDLILLYSFCRVADDLIDAAESPDAARLWLAKLREFLRLRYAGDMVDAKGNVVTAHDPNNSPAARFVSQNFPPQVELALLLLPTQKLDQEPLAELLEGFDMDLVFTEDATTSTKSSKGGKANGKTKSSAPASATTKYRTPISSVKSLDLYASRVAGTVAILVIQLVLHHHASNPELPKEKVKALLSAGHDMGLALQYTNIARDIRVDAQNGRCYIPPEWLAEVNLKDGGDVVKGFAESETESDSSPAETMATLAPLQSYLLTRAFAFYNRSVPAIEQLPRPARAPMRVAVESYMQIGREFRAKEKARGGKAVTLVDASRATVPLGRRVLVAWWAMMGPRRRGGLGSGEI</sequence>
<comment type="catalytic activity">
    <reaction evidence="1">
        <text>2 (2E,6E,10E)-geranylgeranyl diphosphate = 15-cis-phytoene + 2 diphosphate</text>
        <dbReference type="Rhea" id="RHEA:34475"/>
        <dbReference type="ChEBI" id="CHEBI:27787"/>
        <dbReference type="ChEBI" id="CHEBI:33019"/>
        <dbReference type="ChEBI" id="CHEBI:58756"/>
        <dbReference type="EC" id="2.5.1.32"/>
    </reaction>
</comment>
<feature type="transmembrane region" description="Helical" evidence="20">
    <location>
        <begin position="148"/>
        <end position="166"/>
    </location>
</feature>
<dbReference type="GO" id="GO:0004311">
    <property type="term" value="F:geranylgeranyl diphosphate synthase activity"/>
    <property type="evidence" value="ECO:0007669"/>
    <property type="project" value="InterPro"/>
</dbReference>
<dbReference type="InterPro" id="IPR017825">
    <property type="entry name" value="Lycopene_cyclase_dom"/>
</dbReference>
<evidence type="ECO:0000256" key="8">
    <source>
        <dbReference type="ARBA" id="ARBA00012396"/>
    </source>
</evidence>
<keyword evidence="12" id="KW-0125">Carotenoid biosynthesis</keyword>
<dbReference type="SFLD" id="SFLDG01018">
    <property type="entry name" value="Squalene/Phytoene_Synthase_Lik"/>
    <property type="match status" value="1"/>
</dbReference>
<evidence type="ECO:0000256" key="13">
    <source>
        <dbReference type="ARBA" id="ARBA00022989"/>
    </source>
</evidence>
<dbReference type="GO" id="GO:0016020">
    <property type="term" value="C:membrane"/>
    <property type="evidence" value="ECO:0007669"/>
    <property type="project" value="UniProtKB-SubCell"/>
</dbReference>
<keyword evidence="14 20" id="KW-0472">Membrane</keyword>
<evidence type="ECO:0000313" key="22">
    <source>
        <dbReference type="RefSeq" id="XP_033456248.1"/>
    </source>
</evidence>
<dbReference type="SFLD" id="SFLDG01212">
    <property type="entry name" value="Phytoene_synthase_like"/>
    <property type="match status" value="1"/>
</dbReference>
<evidence type="ECO:0000256" key="1">
    <source>
        <dbReference type="ARBA" id="ARBA00001805"/>
    </source>
</evidence>
<dbReference type="InterPro" id="IPR008949">
    <property type="entry name" value="Isoprenoid_synthase_dom_sf"/>
</dbReference>
<dbReference type="UniPathway" id="UPA00799">
    <property type="reaction ID" value="UER00773"/>
</dbReference>
<dbReference type="EC" id="5.5.1.19" evidence="7"/>
<dbReference type="InterPro" id="IPR002060">
    <property type="entry name" value="Squ/phyt_synthse"/>
</dbReference>
<evidence type="ECO:0000256" key="7">
    <source>
        <dbReference type="ARBA" id="ARBA00012242"/>
    </source>
</evidence>
<evidence type="ECO:0000256" key="15">
    <source>
        <dbReference type="ARBA" id="ARBA00023235"/>
    </source>
</evidence>
<comment type="similarity">
    <text evidence="5">In the N-terminal section; belongs to the lycopene beta-cyclase family.</text>
</comment>
<comment type="pathway">
    <text evidence="3">Carotenoid biosynthesis; beta-carotene biosynthesis.</text>
</comment>
<proteinExistence type="inferred from homology"/>
<dbReference type="UniPathway" id="UPA00802"/>
<keyword evidence="10" id="KW-0808">Transferase</keyword>
<keyword evidence="16" id="KW-0511">Multifunctional enzyme</keyword>
<dbReference type="EC" id="2.5.1.32" evidence="8"/>
<reference evidence="22" key="2">
    <citation type="submission" date="2020-04" db="EMBL/GenBank/DDBJ databases">
        <authorList>
            <consortium name="NCBI Genome Project"/>
        </authorList>
    </citation>
    <scope>NUCLEOTIDE SEQUENCE</scope>
    <source>
        <strain evidence="22">CBS 342.82</strain>
    </source>
</reference>
<name>A0A6J3LX47_9PEZI</name>
<dbReference type="CDD" id="cd00683">
    <property type="entry name" value="Trans_IPPS_HH"/>
    <property type="match status" value="1"/>
</dbReference>
<evidence type="ECO:0000256" key="4">
    <source>
        <dbReference type="ARBA" id="ARBA00005172"/>
    </source>
</evidence>
<dbReference type="InterPro" id="IPR033904">
    <property type="entry name" value="Trans_IPPS_HH"/>
</dbReference>